<dbReference type="PANTHER" id="PTHR24171">
    <property type="entry name" value="ANKYRIN REPEAT DOMAIN-CONTAINING PROTEIN 39-RELATED"/>
    <property type="match status" value="1"/>
</dbReference>
<gene>
    <name evidence="5" type="ORF">BpHYR1_010701</name>
</gene>
<keyword evidence="6" id="KW-1185">Reference proteome</keyword>
<evidence type="ECO:0000313" key="6">
    <source>
        <dbReference type="Proteomes" id="UP000276133"/>
    </source>
</evidence>
<dbReference type="EMBL" id="REGN01001203">
    <property type="protein sequence ID" value="RNA36313.1"/>
    <property type="molecule type" value="Genomic_DNA"/>
</dbReference>
<feature type="compositionally biased region" description="Polar residues" evidence="4">
    <location>
        <begin position="1"/>
        <end position="22"/>
    </location>
</feature>
<evidence type="ECO:0000256" key="1">
    <source>
        <dbReference type="ARBA" id="ARBA00022737"/>
    </source>
</evidence>
<dbReference type="SMART" id="SM00248">
    <property type="entry name" value="ANK"/>
    <property type="match status" value="4"/>
</dbReference>
<accession>A0A3M7SKK7</accession>
<proteinExistence type="predicted"/>
<dbReference type="Gene3D" id="1.25.40.20">
    <property type="entry name" value="Ankyrin repeat-containing domain"/>
    <property type="match status" value="1"/>
</dbReference>
<dbReference type="InterPro" id="IPR036770">
    <property type="entry name" value="Ankyrin_rpt-contain_sf"/>
</dbReference>
<name>A0A3M7SKK7_BRAPC</name>
<keyword evidence="2 3" id="KW-0040">ANK repeat</keyword>
<dbReference type="STRING" id="10195.A0A3M7SKK7"/>
<protein>
    <submittedName>
        <fullName evidence="5">CD4-specific ankyrin repeat</fullName>
    </submittedName>
</protein>
<dbReference type="Proteomes" id="UP000276133">
    <property type="component" value="Unassembled WGS sequence"/>
</dbReference>
<evidence type="ECO:0000256" key="3">
    <source>
        <dbReference type="PROSITE-ProRule" id="PRU00023"/>
    </source>
</evidence>
<evidence type="ECO:0000256" key="2">
    <source>
        <dbReference type="ARBA" id="ARBA00023043"/>
    </source>
</evidence>
<feature type="repeat" description="ANK" evidence="3">
    <location>
        <begin position="150"/>
        <end position="182"/>
    </location>
</feature>
<dbReference type="PROSITE" id="PS50088">
    <property type="entry name" value="ANK_REPEAT"/>
    <property type="match status" value="3"/>
</dbReference>
<feature type="region of interest" description="Disordered" evidence="4">
    <location>
        <begin position="1"/>
        <end position="27"/>
    </location>
</feature>
<dbReference type="InterPro" id="IPR002110">
    <property type="entry name" value="Ankyrin_rpt"/>
</dbReference>
<dbReference type="SUPFAM" id="SSF48403">
    <property type="entry name" value="Ankyrin repeat"/>
    <property type="match status" value="1"/>
</dbReference>
<dbReference type="AlphaFoldDB" id="A0A3M7SKK7"/>
<feature type="repeat" description="ANK" evidence="3">
    <location>
        <begin position="117"/>
        <end position="149"/>
    </location>
</feature>
<sequence>MQDISHNNSFSLSSIEENSPSHNETEKRSYGIFTNPREALQRLLFGYHNKTKRTLSEEAECGDEVSVCTWIKNDGVNPNDVDAYGYTPLLNATVVGRVNAVTELIKNGADVNKPGPYGFTPLHGASQNGHSEIACILLKNGANVNAQNDDMDTPMHLAIKSQQIELVLLMLRNGGNPKIVGFHGKDCVQCAVECGLLDVAQTLENYNLSLDCNNNSGCSLKQ</sequence>
<dbReference type="PROSITE" id="PS50297">
    <property type="entry name" value="ANK_REP_REGION"/>
    <property type="match status" value="3"/>
</dbReference>
<keyword evidence="1" id="KW-0677">Repeat</keyword>
<evidence type="ECO:0000256" key="4">
    <source>
        <dbReference type="SAM" id="MobiDB-lite"/>
    </source>
</evidence>
<dbReference type="Pfam" id="PF12796">
    <property type="entry name" value="Ank_2"/>
    <property type="match status" value="1"/>
</dbReference>
<feature type="repeat" description="ANK" evidence="3">
    <location>
        <begin position="84"/>
        <end position="116"/>
    </location>
</feature>
<dbReference type="OrthoDB" id="20872at2759"/>
<comment type="caution">
    <text evidence="5">The sequence shown here is derived from an EMBL/GenBank/DDBJ whole genome shotgun (WGS) entry which is preliminary data.</text>
</comment>
<evidence type="ECO:0000313" key="5">
    <source>
        <dbReference type="EMBL" id="RNA36313.1"/>
    </source>
</evidence>
<organism evidence="5 6">
    <name type="scientific">Brachionus plicatilis</name>
    <name type="common">Marine rotifer</name>
    <name type="synonym">Brachionus muelleri</name>
    <dbReference type="NCBI Taxonomy" id="10195"/>
    <lineage>
        <taxon>Eukaryota</taxon>
        <taxon>Metazoa</taxon>
        <taxon>Spiralia</taxon>
        <taxon>Gnathifera</taxon>
        <taxon>Rotifera</taxon>
        <taxon>Eurotatoria</taxon>
        <taxon>Monogononta</taxon>
        <taxon>Pseudotrocha</taxon>
        <taxon>Ploima</taxon>
        <taxon>Brachionidae</taxon>
        <taxon>Brachionus</taxon>
    </lineage>
</organism>
<reference evidence="5 6" key="1">
    <citation type="journal article" date="2018" name="Sci. Rep.">
        <title>Genomic signatures of local adaptation to the degree of environmental predictability in rotifers.</title>
        <authorList>
            <person name="Franch-Gras L."/>
            <person name="Hahn C."/>
            <person name="Garcia-Roger E.M."/>
            <person name="Carmona M.J."/>
            <person name="Serra M."/>
            <person name="Gomez A."/>
        </authorList>
    </citation>
    <scope>NUCLEOTIDE SEQUENCE [LARGE SCALE GENOMIC DNA]</scope>
    <source>
        <strain evidence="5">HYR1</strain>
    </source>
</reference>